<feature type="transmembrane region" description="Helical" evidence="2">
    <location>
        <begin position="265"/>
        <end position="284"/>
    </location>
</feature>
<gene>
    <name evidence="3" type="ORF">AS594_14030</name>
</gene>
<comment type="caution">
    <text evidence="3">The sequence shown here is derived from an EMBL/GenBank/DDBJ whole genome shotgun (WGS) entry which is preliminary data.</text>
</comment>
<feature type="transmembrane region" description="Helical" evidence="2">
    <location>
        <begin position="291"/>
        <end position="310"/>
    </location>
</feature>
<protein>
    <recommendedName>
        <fullName evidence="5">Integral membrane protein</fullName>
    </recommendedName>
</protein>
<dbReference type="EMBL" id="MEHJ01000001">
    <property type="protein sequence ID" value="OEJ25440.1"/>
    <property type="molecule type" value="Genomic_DNA"/>
</dbReference>
<feature type="region of interest" description="Disordered" evidence="1">
    <location>
        <begin position="574"/>
        <end position="622"/>
    </location>
</feature>
<feature type="transmembrane region" description="Helical" evidence="2">
    <location>
        <begin position="142"/>
        <end position="162"/>
    </location>
</feature>
<dbReference type="Pfam" id="PF19877">
    <property type="entry name" value="DUF6350"/>
    <property type="match status" value="1"/>
</dbReference>
<proteinExistence type="predicted"/>
<dbReference type="AlphaFoldDB" id="A0A1E5P7D5"/>
<keyword evidence="4" id="KW-1185">Reference proteome</keyword>
<dbReference type="STRING" id="285458.BGM19_22780"/>
<evidence type="ECO:0000256" key="2">
    <source>
        <dbReference type="SAM" id="Phobius"/>
    </source>
</evidence>
<sequence length="622" mass="61715">MPTVHSRSSVRAACFVRGVIAAGLGLGSLAVVVIVLWISSPYPDSGPGGALRVAAGLWLIAHGAELVRYDTLSGVPAPVGLTPMLFTALPLWLAHRAARDAMDGDDGEDGGDGEGGAGLRVGGYGGAGASGGAPPRGAGVDAFWGVVGGYAGVGGAALLYAYGGPLPASPVSAALHLPLVAAVGAASGVWTAKGRPRGPLPDWMPRWAREGVARPRLRVALRAAGAGTGMLIGGGAVLALASLVWHGGVAQGTFLQLAGDWSGRFALLLVLLALAPNAAMWGAAYGLGPGFALGAGASASPLGVVGAPALPHFPLVAALPSGEGATPVHWAALAVPVVAAGGVAWFTVRTAAPPFAVREEAWTVRQTAASAALAGVVCGAGTAVLAALAGGPLGVGALSEFGPVWWLTGGAALVWTVTLGVPAALVLRAWRLRDRTPRSWRRAAGAEAVVTADAGAEEVVDDAGSAGRGWWRRRGAGESPAPEAQEVPGGAGRRWWRFGRGGDGGAGTAAGQVEARAWWRPGGRGAVGDDVSGPYDSEADFLPVGDPGATVGAAWHDSGSRELRWAALKEASGGLMTSFPASPPAASPSGTDNGDEGDNGDGGDPPPPSAAPEPPPPASAPD</sequence>
<feature type="region of interest" description="Disordered" evidence="1">
    <location>
        <begin position="473"/>
        <end position="510"/>
    </location>
</feature>
<organism evidence="3 4">
    <name type="scientific">Streptomyces agglomeratus</name>
    <dbReference type="NCBI Taxonomy" id="285458"/>
    <lineage>
        <taxon>Bacteria</taxon>
        <taxon>Bacillati</taxon>
        <taxon>Actinomycetota</taxon>
        <taxon>Actinomycetes</taxon>
        <taxon>Kitasatosporales</taxon>
        <taxon>Streptomycetaceae</taxon>
        <taxon>Streptomyces</taxon>
    </lineage>
</organism>
<feature type="transmembrane region" description="Helical" evidence="2">
    <location>
        <begin position="12"/>
        <end position="38"/>
    </location>
</feature>
<feature type="transmembrane region" description="Helical" evidence="2">
    <location>
        <begin position="174"/>
        <end position="192"/>
    </location>
</feature>
<accession>A0A1E5P7D5</accession>
<keyword evidence="2" id="KW-0812">Transmembrane</keyword>
<keyword evidence="2" id="KW-1133">Transmembrane helix</keyword>
<evidence type="ECO:0000313" key="4">
    <source>
        <dbReference type="Proteomes" id="UP000095759"/>
    </source>
</evidence>
<feature type="transmembrane region" description="Helical" evidence="2">
    <location>
        <begin position="219"/>
        <end position="245"/>
    </location>
</feature>
<feature type="transmembrane region" description="Helical" evidence="2">
    <location>
        <begin position="75"/>
        <end position="94"/>
    </location>
</feature>
<dbReference type="Proteomes" id="UP000095759">
    <property type="component" value="Unassembled WGS sequence"/>
</dbReference>
<evidence type="ECO:0008006" key="5">
    <source>
        <dbReference type="Google" id="ProtNLM"/>
    </source>
</evidence>
<feature type="transmembrane region" description="Helical" evidence="2">
    <location>
        <begin position="330"/>
        <end position="348"/>
    </location>
</feature>
<dbReference type="InterPro" id="IPR045931">
    <property type="entry name" value="DUF6350"/>
</dbReference>
<feature type="transmembrane region" description="Helical" evidence="2">
    <location>
        <begin position="369"/>
        <end position="393"/>
    </location>
</feature>
<evidence type="ECO:0000256" key="1">
    <source>
        <dbReference type="SAM" id="MobiDB-lite"/>
    </source>
</evidence>
<keyword evidence="2" id="KW-0472">Membrane</keyword>
<feature type="transmembrane region" description="Helical" evidence="2">
    <location>
        <begin position="405"/>
        <end position="430"/>
    </location>
</feature>
<name>A0A1E5P7D5_9ACTN</name>
<evidence type="ECO:0000313" key="3">
    <source>
        <dbReference type="EMBL" id="OEJ25440.1"/>
    </source>
</evidence>
<feature type="compositionally biased region" description="Gly residues" evidence="1">
    <location>
        <begin position="499"/>
        <end position="508"/>
    </location>
</feature>
<feature type="compositionally biased region" description="Pro residues" evidence="1">
    <location>
        <begin position="604"/>
        <end position="622"/>
    </location>
</feature>
<reference evidence="3 4" key="1">
    <citation type="submission" date="2016-08" db="EMBL/GenBank/DDBJ databases">
        <title>Complete genome sequence of Streptomyces agglomeratus strain 6-3-2, a novel anti-MRSA actinomycete isolated from Wuli of Tebit, China.</title>
        <authorList>
            <person name="Chen X."/>
        </authorList>
    </citation>
    <scope>NUCLEOTIDE SEQUENCE [LARGE SCALE GENOMIC DNA]</scope>
    <source>
        <strain evidence="3 4">6-3-2</strain>
    </source>
</reference>